<name>A0B585_METTP</name>
<dbReference type="STRING" id="349307.Mthe_0057"/>
<protein>
    <submittedName>
        <fullName evidence="1">Uncharacterized protein</fullName>
    </submittedName>
</protein>
<keyword evidence="2" id="KW-1185">Reference proteome</keyword>
<sequence>MDRIGATIQDVRIARVGEIFSRRPKGLRINETEALIVRARTDDGRIATRTFYLCLRPDGTTDLDTIASGRSRTRRRRLASFLKYYGLMNRERRCNLREAVKGWCGRHVEAMRDCDLIFVP</sequence>
<dbReference type="GeneID" id="4462748"/>
<dbReference type="AlphaFoldDB" id="A0B585"/>
<proteinExistence type="predicted"/>
<dbReference type="KEGG" id="mtp:Mthe_0057"/>
<reference evidence="1 2" key="1">
    <citation type="submission" date="2006-10" db="EMBL/GenBank/DDBJ databases">
        <title>Complete sequence of Methanosaeta thermophila PT.</title>
        <authorList>
            <consortium name="US DOE Joint Genome Institute"/>
            <person name="Copeland A."/>
            <person name="Lucas S."/>
            <person name="Lapidus A."/>
            <person name="Barry K."/>
            <person name="Detter J.C."/>
            <person name="Glavina del Rio T."/>
            <person name="Hammon N."/>
            <person name="Israni S."/>
            <person name="Pitluck S."/>
            <person name="Chain P."/>
            <person name="Malfatti S."/>
            <person name="Shin M."/>
            <person name="Vergez L."/>
            <person name="Schmutz J."/>
            <person name="Larimer F."/>
            <person name="Land M."/>
            <person name="Hauser L."/>
            <person name="Kyrpides N."/>
            <person name="Kim E."/>
            <person name="Smith K.S."/>
            <person name="Ingram-Smith C."/>
            <person name="Richardson P."/>
        </authorList>
    </citation>
    <scope>NUCLEOTIDE SEQUENCE [LARGE SCALE GENOMIC DNA]</scope>
    <source>
        <strain evidence="2">DSM 6194 / JCM 14653 / NBRC 101360 / PT</strain>
    </source>
</reference>
<dbReference type="HOGENOM" id="CLU_2044462_0_0_2"/>
<organism evidence="1 2">
    <name type="scientific">Methanothrix thermoacetophila (strain DSM 6194 / JCM 14653 / NBRC 101360 / PT)</name>
    <name type="common">Methanosaeta thermophila</name>
    <dbReference type="NCBI Taxonomy" id="349307"/>
    <lineage>
        <taxon>Archaea</taxon>
        <taxon>Methanobacteriati</taxon>
        <taxon>Methanobacteriota</taxon>
        <taxon>Stenosarchaea group</taxon>
        <taxon>Methanomicrobia</taxon>
        <taxon>Methanotrichales</taxon>
        <taxon>Methanotrichaceae</taxon>
        <taxon>Methanothrix</taxon>
    </lineage>
</organism>
<gene>
    <name evidence="1" type="ordered locus">Mthe_0057</name>
</gene>
<evidence type="ECO:0000313" key="1">
    <source>
        <dbReference type="EMBL" id="ABK13859.1"/>
    </source>
</evidence>
<accession>A0B585</accession>
<dbReference type="EMBL" id="CP000477">
    <property type="protein sequence ID" value="ABK13859.1"/>
    <property type="molecule type" value="Genomic_DNA"/>
</dbReference>
<dbReference type="Proteomes" id="UP000000674">
    <property type="component" value="Chromosome"/>
</dbReference>
<evidence type="ECO:0000313" key="2">
    <source>
        <dbReference type="Proteomes" id="UP000000674"/>
    </source>
</evidence>
<dbReference type="RefSeq" id="WP_011695260.1">
    <property type="nucleotide sequence ID" value="NC_008553.1"/>
</dbReference>